<comment type="caution">
    <text evidence="3">Lacks conserved residue(s) required for the propagation of feature annotation.</text>
</comment>
<feature type="domain" description="CUB" evidence="4">
    <location>
        <begin position="1"/>
        <end position="88"/>
    </location>
</feature>
<keyword evidence="2" id="KW-1015">Disulfide bond</keyword>
<evidence type="ECO:0000313" key="6">
    <source>
        <dbReference type="Proteomes" id="UP001209878"/>
    </source>
</evidence>
<dbReference type="InterPro" id="IPR000859">
    <property type="entry name" value="CUB_dom"/>
</dbReference>
<accession>A0AAD9NXX0</accession>
<dbReference type="PROSITE" id="PS01180">
    <property type="entry name" value="CUB"/>
    <property type="match status" value="1"/>
</dbReference>
<dbReference type="CDD" id="cd00041">
    <property type="entry name" value="CUB"/>
    <property type="match status" value="1"/>
</dbReference>
<dbReference type="PANTHER" id="PTHR24251:SF37">
    <property type="entry name" value="CUB DOMAIN-CONTAINING PROTEIN"/>
    <property type="match status" value="1"/>
</dbReference>
<proteinExistence type="predicted"/>
<dbReference type="InterPro" id="IPR035914">
    <property type="entry name" value="Sperma_CUB_dom_sf"/>
</dbReference>
<dbReference type="PANTHER" id="PTHR24251">
    <property type="entry name" value="OVOCHYMASE-RELATED"/>
    <property type="match status" value="1"/>
</dbReference>
<dbReference type="Proteomes" id="UP001209878">
    <property type="component" value="Unassembled WGS sequence"/>
</dbReference>
<dbReference type="EMBL" id="JAODUO010000264">
    <property type="protein sequence ID" value="KAK2184450.1"/>
    <property type="molecule type" value="Genomic_DNA"/>
</dbReference>
<dbReference type="Gene3D" id="2.60.120.290">
    <property type="entry name" value="Spermadhesin, CUB domain"/>
    <property type="match status" value="1"/>
</dbReference>
<dbReference type="AlphaFoldDB" id="A0AAD9NXX0"/>
<dbReference type="Pfam" id="PF00431">
    <property type="entry name" value="CUB"/>
    <property type="match status" value="1"/>
</dbReference>
<dbReference type="SMART" id="SM00042">
    <property type="entry name" value="CUB"/>
    <property type="match status" value="1"/>
</dbReference>
<reference evidence="5" key="1">
    <citation type="journal article" date="2023" name="Mol. Biol. Evol.">
        <title>Third-Generation Sequencing Reveals the Adaptive Role of the Epigenome in Three Deep-Sea Polychaetes.</title>
        <authorList>
            <person name="Perez M."/>
            <person name="Aroh O."/>
            <person name="Sun Y."/>
            <person name="Lan Y."/>
            <person name="Juniper S.K."/>
            <person name="Young C.R."/>
            <person name="Angers B."/>
            <person name="Qian P.Y."/>
        </authorList>
    </citation>
    <scope>NUCLEOTIDE SEQUENCE</scope>
    <source>
        <strain evidence="5">R07B-5</strain>
    </source>
</reference>
<keyword evidence="1" id="KW-0677">Repeat</keyword>
<evidence type="ECO:0000259" key="4">
    <source>
        <dbReference type="PROSITE" id="PS01180"/>
    </source>
</evidence>
<gene>
    <name evidence="5" type="ORF">NP493_265g00047</name>
</gene>
<evidence type="ECO:0000256" key="3">
    <source>
        <dbReference type="PROSITE-ProRule" id="PRU00059"/>
    </source>
</evidence>
<name>A0AAD9NXX0_RIDPI</name>
<evidence type="ECO:0000256" key="1">
    <source>
        <dbReference type="ARBA" id="ARBA00022737"/>
    </source>
</evidence>
<organism evidence="5 6">
    <name type="scientific">Ridgeia piscesae</name>
    <name type="common">Tubeworm</name>
    <dbReference type="NCBI Taxonomy" id="27915"/>
    <lineage>
        <taxon>Eukaryota</taxon>
        <taxon>Metazoa</taxon>
        <taxon>Spiralia</taxon>
        <taxon>Lophotrochozoa</taxon>
        <taxon>Annelida</taxon>
        <taxon>Polychaeta</taxon>
        <taxon>Sedentaria</taxon>
        <taxon>Canalipalpata</taxon>
        <taxon>Sabellida</taxon>
        <taxon>Siboglinidae</taxon>
        <taxon>Ridgeia</taxon>
    </lineage>
</organism>
<protein>
    <recommendedName>
        <fullName evidence="4">CUB domain-containing protein</fullName>
    </recommendedName>
</protein>
<evidence type="ECO:0000256" key="2">
    <source>
        <dbReference type="ARBA" id="ARBA00023157"/>
    </source>
</evidence>
<dbReference type="SUPFAM" id="SSF49854">
    <property type="entry name" value="Spermadhesin, CUB domain"/>
    <property type="match status" value="1"/>
</dbReference>
<sequence length="139" mass="15726">MTCGWMIHVPSYEVKTLITLKFRKIDTEMHYDVISVFDGPNKSAHNLGNFSGQTLPTDVTTTTGYLYVDFKSDLRTTKMGFSLTYTATDSFCKINYIHVFSKDVLCQVSFDCICICICGSLQYVRFNPGELQQVRSGDT</sequence>
<comment type="caution">
    <text evidence="5">The sequence shown here is derived from an EMBL/GenBank/DDBJ whole genome shotgun (WGS) entry which is preliminary data.</text>
</comment>
<evidence type="ECO:0000313" key="5">
    <source>
        <dbReference type="EMBL" id="KAK2184450.1"/>
    </source>
</evidence>
<keyword evidence="6" id="KW-1185">Reference proteome</keyword>